<evidence type="ECO:0008006" key="3">
    <source>
        <dbReference type="Google" id="ProtNLM"/>
    </source>
</evidence>
<proteinExistence type="predicted"/>
<dbReference type="AlphaFoldDB" id="A0A9W7B702"/>
<evidence type="ECO:0000313" key="1">
    <source>
        <dbReference type="EMBL" id="GMH85349.1"/>
    </source>
</evidence>
<reference evidence="2" key="1">
    <citation type="journal article" date="2023" name="Commun. Biol.">
        <title>Genome analysis of Parmales, the sister group of diatoms, reveals the evolutionary specialization of diatoms from phago-mixotrophs to photoautotrophs.</title>
        <authorList>
            <person name="Ban H."/>
            <person name="Sato S."/>
            <person name="Yoshikawa S."/>
            <person name="Yamada K."/>
            <person name="Nakamura Y."/>
            <person name="Ichinomiya M."/>
            <person name="Sato N."/>
            <person name="Blanc-Mathieu R."/>
            <person name="Endo H."/>
            <person name="Kuwata A."/>
            <person name="Ogata H."/>
        </authorList>
    </citation>
    <scope>NUCLEOTIDE SEQUENCE [LARGE SCALE GENOMIC DNA]</scope>
</reference>
<evidence type="ECO:0000313" key="2">
    <source>
        <dbReference type="Proteomes" id="UP001162640"/>
    </source>
</evidence>
<gene>
    <name evidence="1" type="ORF">TL16_g10201</name>
</gene>
<organism evidence="1 2">
    <name type="scientific">Triparma laevis f. inornata</name>
    <dbReference type="NCBI Taxonomy" id="1714386"/>
    <lineage>
        <taxon>Eukaryota</taxon>
        <taxon>Sar</taxon>
        <taxon>Stramenopiles</taxon>
        <taxon>Ochrophyta</taxon>
        <taxon>Bolidophyceae</taxon>
        <taxon>Parmales</taxon>
        <taxon>Triparmaceae</taxon>
        <taxon>Triparma</taxon>
    </lineage>
</organism>
<dbReference type="InterPro" id="IPR035965">
    <property type="entry name" value="PAS-like_dom_sf"/>
</dbReference>
<dbReference type="Gene3D" id="3.30.450.20">
    <property type="entry name" value="PAS domain"/>
    <property type="match status" value="1"/>
</dbReference>
<dbReference type="EMBL" id="BLQM01000358">
    <property type="protein sequence ID" value="GMH85349.1"/>
    <property type="molecule type" value="Genomic_DNA"/>
</dbReference>
<dbReference type="SUPFAM" id="SSF55785">
    <property type="entry name" value="PYP-like sensor domain (PAS domain)"/>
    <property type="match status" value="1"/>
</dbReference>
<name>A0A9W7B702_9STRA</name>
<sequence>MLMSNMTSTETNLSFSSPESDFSMPVGHAQVSSEVYSTTLSFSSPESDFTAFSIDQAKVSSEEYSTTLSFSSPESDFTASIDQASLSSRTMDLLTQTEEGRSNLAYSLSFSSPEADFSSLKLTEEQTMMMNSVEQVVANNMNMSSRQDVTIEEAFAESEEARVITELQPPFRIKSVNKAWVNLCGFSPEESMGKHLGILQGDKTSVDELDRLTAEILAGGETQRGAKRRAGSWECVDSVFYGALHTTLLA</sequence>
<protein>
    <recommendedName>
        <fullName evidence="3">PAS domain-containing protein</fullName>
    </recommendedName>
</protein>
<comment type="caution">
    <text evidence="1">The sequence shown here is derived from an EMBL/GenBank/DDBJ whole genome shotgun (WGS) entry which is preliminary data.</text>
</comment>
<accession>A0A9W7B702</accession>
<dbReference type="Proteomes" id="UP001162640">
    <property type="component" value="Unassembled WGS sequence"/>
</dbReference>